<feature type="domain" description="S1 motif" evidence="10">
    <location>
        <begin position="630"/>
        <end position="711"/>
    </location>
</feature>
<name>A0AAE3QJS8_9BACT</name>
<comment type="catalytic activity">
    <reaction evidence="1 8">
        <text>Exonucleolytic cleavage in the 3'- to 5'-direction to yield nucleoside 5'-phosphates.</text>
        <dbReference type="EC" id="3.1.13.1"/>
    </reaction>
</comment>
<evidence type="ECO:0000256" key="6">
    <source>
        <dbReference type="ARBA" id="ARBA00022839"/>
    </source>
</evidence>
<dbReference type="SMART" id="SM00357">
    <property type="entry name" value="CSP"/>
    <property type="match status" value="2"/>
</dbReference>
<dbReference type="PANTHER" id="PTHR23355:SF9">
    <property type="entry name" value="DIS3-LIKE EXONUCLEASE 2"/>
    <property type="match status" value="1"/>
</dbReference>
<dbReference type="HAMAP" id="MF_01895">
    <property type="entry name" value="RNase_R"/>
    <property type="match status" value="1"/>
</dbReference>
<dbReference type="EMBL" id="JASJOS010000003">
    <property type="protein sequence ID" value="MDJ1480150.1"/>
    <property type="molecule type" value="Genomic_DNA"/>
</dbReference>
<dbReference type="NCBIfam" id="TIGR00358">
    <property type="entry name" value="3_prime_RNase"/>
    <property type="match status" value="1"/>
</dbReference>
<organism evidence="11 12">
    <name type="scientific">Xanthocytophaga flava</name>
    <dbReference type="NCBI Taxonomy" id="3048013"/>
    <lineage>
        <taxon>Bacteria</taxon>
        <taxon>Pseudomonadati</taxon>
        <taxon>Bacteroidota</taxon>
        <taxon>Cytophagia</taxon>
        <taxon>Cytophagales</taxon>
        <taxon>Rhodocytophagaceae</taxon>
        <taxon>Xanthocytophaga</taxon>
    </lineage>
</organism>
<dbReference type="CDD" id="cd04471">
    <property type="entry name" value="S1_RNase_R"/>
    <property type="match status" value="1"/>
</dbReference>
<dbReference type="InterPro" id="IPR012340">
    <property type="entry name" value="NA-bd_OB-fold"/>
</dbReference>
<dbReference type="InterPro" id="IPR022966">
    <property type="entry name" value="RNase_II/R_CS"/>
</dbReference>
<keyword evidence="4 8" id="KW-0540">Nuclease</keyword>
<evidence type="ECO:0000256" key="8">
    <source>
        <dbReference type="HAMAP-Rule" id="MF_01895"/>
    </source>
</evidence>
<accession>A0AAE3QJS8</accession>
<evidence type="ECO:0000313" key="11">
    <source>
        <dbReference type="EMBL" id="MDJ1480150.1"/>
    </source>
</evidence>
<evidence type="ECO:0000256" key="4">
    <source>
        <dbReference type="ARBA" id="ARBA00022722"/>
    </source>
</evidence>
<evidence type="ECO:0000256" key="9">
    <source>
        <dbReference type="SAM" id="MobiDB-lite"/>
    </source>
</evidence>
<proteinExistence type="inferred from homology"/>
<dbReference type="Gene3D" id="2.40.50.140">
    <property type="entry name" value="Nucleic acid-binding proteins"/>
    <property type="match status" value="3"/>
</dbReference>
<keyword evidence="3 8" id="KW-0963">Cytoplasm</keyword>
<feature type="region of interest" description="Disordered" evidence="9">
    <location>
        <begin position="715"/>
        <end position="746"/>
    </location>
</feature>
<comment type="caution">
    <text evidence="11">The sequence shown here is derived from an EMBL/GenBank/DDBJ whole genome shotgun (WGS) entry which is preliminary data.</text>
</comment>
<dbReference type="InterPro" id="IPR011805">
    <property type="entry name" value="RNase_R"/>
</dbReference>
<evidence type="ECO:0000259" key="10">
    <source>
        <dbReference type="PROSITE" id="PS50126"/>
    </source>
</evidence>
<keyword evidence="5 8" id="KW-0378">Hydrolase</keyword>
<sequence>MRTKKETKKSAGKDRAINLKEQILSVLRQNRSQAFTAKQLAKKLQLKGDRYEKSLRDMLDFLIETDEISMLSNGTYRYNTKTQTKTGVVDWVSPHYAFIVVGNDEKDIWVHSSNLNGALDGDTVNVVVYMHRAGSKPEGEVSEILQRKKDEYVGIIEITKRHAFVIPDNRKMYADIYIPLDAIGNAKDREKVLVKITHWGDAEQGPQGKVTEVLGKAGEHETEMHSIMAEFGLPFRFPEEVEAEAKAIRNDIESEVAKRRDFRDIVTFTIDPEDAKDFDDALSIRKLENGHWEIGVHIADVTHYVTPGTSLEREAFARATSVYLVDRTIPMLPERLSNDLCSLRPNEDKLTFSSVFEMDETGKIYNEWFGRTIIHSNRRFTYEEVQRILEGESGDFAEDLRLLNDIAKQMKEDRFKNGAMSFETIEVKFKLDEKGVPLAVYPKIRKDAHKLIEEFMLLANKKVAEWVYKYKKGKEKNTMVYRIHESPDNEKVKLFASFIRRFGYKIQTESGKIADSMNQLIEDLEGKPEQFTLQNLAIRTMAKARYSTEPLGHFGLAFAHYTHFTSPIRRYPDMMAHRLLQLYLNAGKAPDRNVYEDQCKHSSEREKVASDAERASIKYKQVEFMKNAEQKDYEGLVTGVTEFGVFVEMIETRCEGMVRISDLTDDYYEHDPENYRIIGRKTKRIITFGDKVTVRVKATNLERRSIDLTLVNFPDGKPLKETSKDKGRDNLKSRGGKKKGSKSKYF</sequence>
<dbReference type="AlphaFoldDB" id="A0AAE3QJS8"/>
<dbReference type="InterPro" id="IPR003029">
    <property type="entry name" value="S1_domain"/>
</dbReference>
<dbReference type="RefSeq" id="WP_313976725.1">
    <property type="nucleotide sequence ID" value="NZ_JASJOS010000003.1"/>
</dbReference>
<evidence type="ECO:0000256" key="3">
    <source>
        <dbReference type="ARBA" id="ARBA00022490"/>
    </source>
</evidence>
<protein>
    <recommendedName>
        <fullName evidence="8">Ribonuclease R</fullName>
        <shortName evidence="8">RNase R</shortName>
        <ecNumber evidence="8">3.1.13.1</ecNumber>
    </recommendedName>
</protein>
<dbReference type="Proteomes" id="UP001241110">
    <property type="component" value="Unassembled WGS sequence"/>
</dbReference>
<dbReference type="InterPro" id="IPR001900">
    <property type="entry name" value="RNase_II/R"/>
</dbReference>
<dbReference type="SUPFAM" id="SSF50249">
    <property type="entry name" value="Nucleic acid-binding proteins"/>
    <property type="match status" value="4"/>
</dbReference>
<dbReference type="NCBIfam" id="TIGR02063">
    <property type="entry name" value="RNase_R"/>
    <property type="match status" value="1"/>
</dbReference>
<evidence type="ECO:0000256" key="7">
    <source>
        <dbReference type="ARBA" id="ARBA00022884"/>
    </source>
</evidence>
<dbReference type="InterPro" id="IPR040476">
    <property type="entry name" value="CSD2"/>
</dbReference>
<dbReference type="GO" id="GO:0006402">
    <property type="term" value="P:mRNA catabolic process"/>
    <property type="evidence" value="ECO:0007669"/>
    <property type="project" value="TreeGrafter"/>
</dbReference>
<dbReference type="InterPro" id="IPR050180">
    <property type="entry name" value="RNR_Ribonuclease"/>
</dbReference>
<feature type="compositionally biased region" description="Basic and acidic residues" evidence="9">
    <location>
        <begin position="717"/>
        <end position="732"/>
    </location>
</feature>
<evidence type="ECO:0000256" key="2">
    <source>
        <dbReference type="ARBA" id="ARBA00004496"/>
    </source>
</evidence>
<dbReference type="SMART" id="SM00955">
    <property type="entry name" value="RNB"/>
    <property type="match status" value="1"/>
</dbReference>
<comment type="function">
    <text evidence="8">3'-5' exoribonuclease that releases 5'-nucleoside monophosphates and is involved in maturation of structured RNAs.</text>
</comment>
<dbReference type="InterPro" id="IPR011129">
    <property type="entry name" value="CSD"/>
</dbReference>
<dbReference type="Pfam" id="PF00773">
    <property type="entry name" value="RNB"/>
    <property type="match status" value="1"/>
</dbReference>
<dbReference type="PROSITE" id="PS01175">
    <property type="entry name" value="RIBONUCLEASE_II"/>
    <property type="match status" value="1"/>
</dbReference>
<comment type="subcellular location">
    <subcellularLocation>
        <location evidence="2 8">Cytoplasm</location>
    </subcellularLocation>
</comment>
<gene>
    <name evidence="8 11" type="primary">rnr</name>
    <name evidence="11" type="ORF">QNI16_06620</name>
</gene>
<dbReference type="GO" id="GO:0008859">
    <property type="term" value="F:exoribonuclease II activity"/>
    <property type="evidence" value="ECO:0007669"/>
    <property type="project" value="UniProtKB-UniRule"/>
</dbReference>
<dbReference type="PROSITE" id="PS50126">
    <property type="entry name" value="S1"/>
    <property type="match status" value="1"/>
</dbReference>
<dbReference type="InterPro" id="IPR013223">
    <property type="entry name" value="RNase_B_OB_dom"/>
</dbReference>
<evidence type="ECO:0000256" key="1">
    <source>
        <dbReference type="ARBA" id="ARBA00001849"/>
    </source>
</evidence>
<dbReference type="Pfam" id="PF00575">
    <property type="entry name" value="S1"/>
    <property type="match status" value="1"/>
</dbReference>
<keyword evidence="7 8" id="KW-0694">RNA-binding</keyword>
<evidence type="ECO:0000256" key="5">
    <source>
        <dbReference type="ARBA" id="ARBA00022801"/>
    </source>
</evidence>
<comment type="similarity">
    <text evidence="8">Belongs to the RNR ribonuclease family. RNase R subfamily.</text>
</comment>
<dbReference type="PANTHER" id="PTHR23355">
    <property type="entry name" value="RIBONUCLEASE"/>
    <property type="match status" value="1"/>
</dbReference>
<dbReference type="GO" id="GO:0005829">
    <property type="term" value="C:cytosol"/>
    <property type="evidence" value="ECO:0007669"/>
    <property type="project" value="UniProtKB-ARBA"/>
</dbReference>
<dbReference type="GO" id="GO:0003723">
    <property type="term" value="F:RNA binding"/>
    <property type="evidence" value="ECO:0007669"/>
    <property type="project" value="UniProtKB-UniRule"/>
</dbReference>
<evidence type="ECO:0000313" key="12">
    <source>
        <dbReference type="Proteomes" id="UP001241110"/>
    </source>
</evidence>
<feature type="compositionally biased region" description="Basic residues" evidence="9">
    <location>
        <begin position="734"/>
        <end position="746"/>
    </location>
</feature>
<dbReference type="InterPro" id="IPR004476">
    <property type="entry name" value="RNase_II/RNase_R"/>
</dbReference>
<dbReference type="Pfam" id="PF17876">
    <property type="entry name" value="CSD2"/>
    <property type="match status" value="1"/>
</dbReference>
<dbReference type="Pfam" id="PF08206">
    <property type="entry name" value="OB_RNB"/>
    <property type="match status" value="1"/>
</dbReference>
<keyword evidence="6 8" id="KW-0269">Exonuclease</keyword>
<dbReference type="SMART" id="SM00316">
    <property type="entry name" value="S1"/>
    <property type="match status" value="1"/>
</dbReference>
<dbReference type="EC" id="3.1.13.1" evidence="8"/>
<reference evidence="11" key="1">
    <citation type="submission" date="2023-05" db="EMBL/GenBank/DDBJ databases">
        <authorList>
            <person name="Zhang X."/>
        </authorList>
    </citation>
    <scope>NUCLEOTIDE SEQUENCE</scope>
    <source>
        <strain evidence="11">YF14B1</strain>
    </source>
</reference>